<keyword evidence="3" id="KW-0804">Transcription</keyword>
<proteinExistence type="predicted"/>
<dbReference type="PANTHER" id="PTHR12709:SF5">
    <property type="entry name" value="DNA-DIRECTED RNA POLYMERASE I SUBUNIT RPA43"/>
    <property type="match status" value="1"/>
</dbReference>
<dbReference type="PANTHER" id="PTHR12709">
    <property type="entry name" value="DNA-DIRECTED RNA POLYMERASE II, III"/>
    <property type="match status" value="1"/>
</dbReference>
<keyword evidence="7" id="KW-1185">Reference proteome</keyword>
<evidence type="ECO:0000256" key="2">
    <source>
        <dbReference type="ARBA" id="ARBA00022478"/>
    </source>
</evidence>
<keyword evidence="2" id="KW-0240">DNA-directed RNA polymerase</keyword>
<dbReference type="GO" id="GO:0005736">
    <property type="term" value="C:RNA polymerase I complex"/>
    <property type="evidence" value="ECO:0007669"/>
    <property type="project" value="TreeGrafter"/>
</dbReference>
<evidence type="ECO:0000313" key="6">
    <source>
        <dbReference type="EMBL" id="RIA89333.1"/>
    </source>
</evidence>
<sequence length="249" mass="28699">MNKKMKLSKNKKKSTVDAHKIDKSIESTGHSEEVYSLIDDYDVTSRMDKTPLRVVVADMLIDLPPSALENIGLGVKNFLNGVCMHEIEQFEGLVLSYGKIEFCDNAGIIFEDSPYAHVFIRTEFLIYNASAGYKLFGRVTNQSLSHIHLHLHDQFYVKIPRHFIPLDVFLWKDNDEFYDAMFLNKQLNLDRMYAEGQWVFSDTGAIIEEDSWLEFEVMGADTNNGQLYIIGSLLHYSKSNYDQEKAFEN</sequence>
<dbReference type="OrthoDB" id="10250504at2759"/>
<dbReference type="InterPro" id="IPR036898">
    <property type="entry name" value="RNA_pol_Rpb7-like_N_sf"/>
</dbReference>
<reference evidence="6 7" key="1">
    <citation type="submission" date="2018-06" db="EMBL/GenBank/DDBJ databases">
        <title>Comparative genomics reveals the genomic features of Rhizophagus irregularis, R. cerebriforme, R. diaphanum and Gigaspora rosea, and their symbiotic lifestyle signature.</title>
        <authorList>
            <person name="Morin E."/>
            <person name="San Clemente H."/>
            <person name="Chen E.C.H."/>
            <person name="De La Providencia I."/>
            <person name="Hainaut M."/>
            <person name="Kuo A."/>
            <person name="Kohler A."/>
            <person name="Murat C."/>
            <person name="Tang N."/>
            <person name="Roy S."/>
            <person name="Loubradou J."/>
            <person name="Henrissat B."/>
            <person name="Grigoriev I.V."/>
            <person name="Corradi N."/>
            <person name="Roux C."/>
            <person name="Martin F.M."/>
        </authorList>
    </citation>
    <scope>NUCLEOTIDE SEQUENCE [LARGE SCALE GENOMIC DNA]</scope>
    <source>
        <strain evidence="6 7">DAOM 227022</strain>
    </source>
</reference>
<dbReference type="GO" id="GO:0006362">
    <property type="term" value="P:transcription elongation by RNA polymerase I"/>
    <property type="evidence" value="ECO:0007669"/>
    <property type="project" value="TreeGrafter"/>
</dbReference>
<gene>
    <name evidence="6" type="ORF">C1645_201999</name>
</gene>
<dbReference type="Pfam" id="PF17875">
    <property type="entry name" value="RPA43_OB"/>
    <property type="match status" value="1"/>
</dbReference>
<comment type="subcellular location">
    <subcellularLocation>
        <location evidence="1">Nucleus</location>
    </subcellularLocation>
</comment>
<dbReference type="InterPro" id="IPR045113">
    <property type="entry name" value="Rpb7-like"/>
</dbReference>
<organism evidence="6 7">
    <name type="scientific">Glomus cerebriforme</name>
    <dbReference type="NCBI Taxonomy" id="658196"/>
    <lineage>
        <taxon>Eukaryota</taxon>
        <taxon>Fungi</taxon>
        <taxon>Fungi incertae sedis</taxon>
        <taxon>Mucoromycota</taxon>
        <taxon>Glomeromycotina</taxon>
        <taxon>Glomeromycetes</taxon>
        <taxon>Glomerales</taxon>
        <taxon>Glomeraceae</taxon>
        <taxon>Glomus</taxon>
    </lineage>
</organism>
<comment type="caution">
    <text evidence="6">The sequence shown here is derived from an EMBL/GenBank/DDBJ whole genome shotgun (WGS) entry which is preliminary data.</text>
</comment>
<feature type="domain" description="RPA43 OB" evidence="5">
    <location>
        <begin position="131"/>
        <end position="234"/>
    </location>
</feature>
<evidence type="ECO:0000313" key="7">
    <source>
        <dbReference type="Proteomes" id="UP000265703"/>
    </source>
</evidence>
<dbReference type="InterPro" id="IPR041178">
    <property type="entry name" value="RPA43_OB"/>
</dbReference>
<dbReference type="GO" id="GO:0006352">
    <property type="term" value="P:DNA-templated transcription initiation"/>
    <property type="evidence" value="ECO:0007669"/>
    <property type="project" value="InterPro"/>
</dbReference>
<name>A0A397ST96_9GLOM</name>
<evidence type="ECO:0000256" key="3">
    <source>
        <dbReference type="ARBA" id="ARBA00023163"/>
    </source>
</evidence>
<dbReference type="EMBL" id="QKYT01000224">
    <property type="protein sequence ID" value="RIA89333.1"/>
    <property type="molecule type" value="Genomic_DNA"/>
</dbReference>
<keyword evidence="4" id="KW-0539">Nucleus</keyword>
<dbReference type="AlphaFoldDB" id="A0A397ST96"/>
<dbReference type="Gene3D" id="3.30.1490.120">
    <property type="entry name" value="RNA polymerase Rpb7-like, N-terminal domain"/>
    <property type="match status" value="1"/>
</dbReference>
<dbReference type="STRING" id="658196.A0A397ST96"/>
<accession>A0A397ST96</accession>
<evidence type="ECO:0000259" key="5">
    <source>
        <dbReference type="Pfam" id="PF17875"/>
    </source>
</evidence>
<dbReference type="Proteomes" id="UP000265703">
    <property type="component" value="Unassembled WGS sequence"/>
</dbReference>
<dbReference type="Gene3D" id="2.40.50.1060">
    <property type="match status" value="1"/>
</dbReference>
<evidence type="ECO:0000256" key="4">
    <source>
        <dbReference type="ARBA" id="ARBA00023242"/>
    </source>
</evidence>
<evidence type="ECO:0000256" key="1">
    <source>
        <dbReference type="ARBA" id="ARBA00004123"/>
    </source>
</evidence>
<protein>
    <recommendedName>
        <fullName evidence="5">RPA43 OB domain-containing protein</fullName>
    </recommendedName>
</protein>